<dbReference type="InterPro" id="IPR050707">
    <property type="entry name" value="HTH_MetabolicPath_Reg"/>
</dbReference>
<feature type="domain" description="HTH iclR-type" evidence="1">
    <location>
        <begin position="6"/>
        <end position="67"/>
    </location>
</feature>
<dbReference type="GO" id="GO:0003677">
    <property type="term" value="F:DNA binding"/>
    <property type="evidence" value="ECO:0007669"/>
    <property type="project" value="InterPro"/>
</dbReference>
<dbReference type="PROSITE" id="PS51077">
    <property type="entry name" value="HTH_ICLR"/>
    <property type="match status" value="1"/>
</dbReference>
<organism evidence="2 3">
    <name type="scientific">Halomonas saccharevitans</name>
    <dbReference type="NCBI Taxonomy" id="416872"/>
    <lineage>
        <taxon>Bacteria</taxon>
        <taxon>Pseudomonadati</taxon>
        <taxon>Pseudomonadota</taxon>
        <taxon>Gammaproteobacteria</taxon>
        <taxon>Oceanospirillales</taxon>
        <taxon>Halomonadaceae</taxon>
        <taxon>Halomonas</taxon>
    </lineage>
</organism>
<evidence type="ECO:0000313" key="3">
    <source>
        <dbReference type="Proteomes" id="UP000199594"/>
    </source>
</evidence>
<dbReference type="OrthoDB" id="6166718at2"/>
<evidence type="ECO:0000313" key="2">
    <source>
        <dbReference type="EMBL" id="SFT96915.1"/>
    </source>
</evidence>
<sequence length="204" mass="22325">MAQDRVEAVERALTVLEVFDSAQEYFTLAELAQATGYYKSTLLRLLGSLSRFDYVQRDDHGRWHLGHAPVRLARRHLPGRHLARRIQPLLARLASESGETATLLEVEDGMAECRLVTLPETALRHDLHPGDRWAVTEEHDPRPALPGGAMVCQALPGDAIEPPRWLALSGPAGRLDTHRARAALEHAVAVLSAGPGRDSGETGS</sequence>
<dbReference type="SUPFAM" id="SSF55781">
    <property type="entry name" value="GAF domain-like"/>
    <property type="match status" value="1"/>
</dbReference>
<dbReference type="InterPro" id="IPR005471">
    <property type="entry name" value="Tscrpt_reg_IclR_N"/>
</dbReference>
<dbReference type="RefSeq" id="WP_089851587.1">
    <property type="nucleotide sequence ID" value="NZ_FPAQ01000040.1"/>
</dbReference>
<gene>
    <name evidence="2" type="ORF">SAMN04487956_1409</name>
</gene>
<dbReference type="PANTHER" id="PTHR30136:SF35">
    <property type="entry name" value="HTH-TYPE TRANSCRIPTIONAL REGULATOR RV1719"/>
    <property type="match status" value="1"/>
</dbReference>
<dbReference type="InterPro" id="IPR036390">
    <property type="entry name" value="WH_DNA-bd_sf"/>
</dbReference>
<dbReference type="Pfam" id="PF09339">
    <property type="entry name" value="HTH_IclR"/>
    <property type="match status" value="1"/>
</dbReference>
<dbReference type="InterPro" id="IPR036388">
    <property type="entry name" value="WH-like_DNA-bd_sf"/>
</dbReference>
<evidence type="ECO:0000259" key="1">
    <source>
        <dbReference type="PROSITE" id="PS51077"/>
    </source>
</evidence>
<name>A0A1I7CBW0_9GAMM</name>
<dbReference type="AlphaFoldDB" id="A0A1I7CBW0"/>
<dbReference type="SUPFAM" id="SSF46785">
    <property type="entry name" value="Winged helix' DNA-binding domain"/>
    <property type="match status" value="1"/>
</dbReference>
<accession>A0A1I7CBW0</accession>
<dbReference type="SMART" id="SM00346">
    <property type="entry name" value="HTH_ICLR"/>
    <property type="match status" value="1"/>
</dbReference>
<protein>
    <submittedName>
        <fullName evidence="2">Transcriptional regulator, IclR family</fullName>
    </submittedName>
</protein>
<dbReference type="PANTHER" id="PTHR30136">
    <property type="entry name" value="HELIX-TURN-HELIX TRANSCRIPTIONAL REGULATOR, ICLR FAMILY"/>
    <property type="match status" value="1"/>
</dbReference>
<dbReference type="Proteomes" id="UP000199594">
    <property type="component" value="Unassembled WGS sequence"/>
</dbReference>
<dbReference type="GO" id="GO:0045892">
    <property type="term" value="P:negative regulation of DNA-templated transcription"/>
    <property type="evidence" value="ECO:0007669"/>
    <property type="project" value="TreeGrafter"/>
</dbReference>
<dbReference type="GO" id="GO:0003700">
    <property type="term" value="F:DNA-binding transcription factor activity"/>
    <property type="evidence" value="ECO:0007669"/>
    <property type="project" value="TreeGrafter"/>
</dbReference>
<reference evidence="2 3" key="1">
    <citation type="submission" date="2016-10" db="EMBL/GenBank/DDBJ databases">
        <authorList>
            <person name="de Groot N.N."/>
        </authorList>
    </citation>
    <scope>NUCLEOTIDE SEQUENCE [LARGE SCALE GENOMIC DNA]</scope>
    <source>
        <strain evidence="2 3">CGMCC 1.6493</strain>
    </source>
</reference>
<dbReference type="EMBL" id="FPAQ01000040">
    <property type="protein sequence ID" value="SFT96915.1"/>
    <property type="molecule type" value="Genomic_DNA"/>
</dbReference>
<proteinExistence type="predicted"/>
<dbReference type="Gene3D" id="1.10.10.10">
    <property type="entry name" value="Winged helix-like DNA-binding domain superfamily/Winged helix DNA-binding domain"/>
    <property type="match status" value="1"/>
</dbReference>